<comment type="caution">
    <text evidence="1">The sequence shown here is derived from an EMBL/GenBank/DDBJ whole genome shotgun (WGS) entry which is preliminary data.</text>
</comment>
<accession>A0A2W5ET06</accession>
<dbReference type="AlphaFoldDB" id="A0A2W5ET06"/>
<organism evidence="1 2">
    <name type="scientific">Pseudopedobacter saltans</name>
    <dbReference type="NCBI Taxonomy" id="151895"/>
    <lineage>
        <taxon>Bacteria</taxon>
        <taxon>Pseudomonadati</taxon>
        <taxon>Bacteroidota</taxon>
        <taxon>Sphingobacteriia</taxon>
        <taxon>Sphingobacteriales</taxon>
        <taxon>Sphingobacteriaceae</taxon>
        <taxon>Pseudopedobacter</taxon>
    </lineage>
</organism>
<dbReference type="Proteomes" id="UP000249645">
    <property type="component" value="Unassembled WGS sequence"/>
</dbReference>
<gene>
    <name evidence="1" type="ORF">DI598_14455</name>
</gene>
<reference evidence="1 2" key="1">
    <citation type="submission" date="2017-11" db="EMBL/GenBank/DDBJ databases">
        <title>Infants hospitalized years apart are colonized by the same room-sourced microbial strains.</title>
        <authorList>
            <person name="Brooks B."/>
            <person name="Olm M.R."/>
            <person name="Firek B.A."/>
            <person name="Baker R."/>
            <person name="Thomas B.C."/>
            <person name="Morowitz M.J."/>
            <person name="Banfield J.F."/>
        </authorList>
    </citation>
    <scope>NUCLEOTIDE SEQUENCE [LARGE SCALE GENOMIC DNA]</scope>
    <source>
        <strain evidence="1">S2_009_000_R2_76</strain>
    </source>
</reference>
<sequence>YYWQCKTYSAATSNPLTDADRAILIDPDATASAFNTQIAALKTLYRNKFVMTPLDQAWDRVNSVDMSTLGGINFRSNYYLSGLGSNPLSNNTWLTQNIGWLDYSGGAGTFDYQQ</sequence>
<proteinExistence type="predicted"/>
<dbReference type="EMBL" id="QFOI01000313">
    <property type="protein sequence ID" value="PZP44480.1"/>
    <property type="molecule type" value="Genomic_DNA"/>
</dbReference>
<name>A0A2W5ET06_9SPHI</name>
<feature type="non-terminal residue" evidence="1">
    <location>
        <position position="1"/>
    </location>
</feature>
<evidence type="ECO:0000313" key="2">
    <source>
        <dbReference type="Proteomes" id="UP000249645"/>
    </source>
</evidence>
<evidence type="ECO:0000313" key="1">
    <source>
        <dbReference type="EMBL" id="PZP44480.1"/>
    </source>
</evidence>
<protein>
    <submittedName>
        <fullName evidence="1">RagB/SusD family nutrient uptake outer membrane protein</fullName>
    </submittedName>
</protein>